<keyword evidence="2" id="KW-1185">Reference proteome</keyword>
<sequence length="54" mass="5910">MTMSFVAVLGISRTILPTSSTNLTPAVLYRDCSILVIDCSFTHVYEEGLELGFP</sequence>
<dbReference type="AlphaFoldDB" id="A0AAX6HJH1"/>
<comment type="caution">
    <text evidence="1">The sequence shown here is derived from an EMBL/GenBank/DDBJ whole genome shotgun (WGS) entry which is preliminary data.</text>
</comment>
<reference evidence="1" key="2">
    <citation type="submission" date="2023-04" db="EMBL/GenBank/DDBJ databases">
        <authorList>
            <person name="Bruccoleri R.E."/>
            <person name="Oakeley E.J."/>
            <person name="Faust A.-M."/>
            <person name="Dessus-Babus S."/>
            <person name="Altorfer M."/>
            <person name="Burckhardt D."/>
            <person name="Oertli M."/>
            <person name="Naumann U."/>
            <person name="Petersen F."/>
            <person name="Wong J."/>
        </authorList>
    </citation>
    <scope>NUCLEOTIDE SEQUENCE</scope>
    <source>
        <strain evidence="1">GSM-AAB239-AS_SAM_17_03QT</strain>
        <tissue evidence="1">Leaf</tissue>
    </source>
</reference>
<name>A0AAX6HJH1_IRIPA</name>
<gene>
    <name evidence="1" type="ORF">M6B38_118610</name>
</gene>
<dbReference type="EMBL" id="JANAVB010009198">
    <property type="protein sequence ID" value="KAJ6840777.1"/>
    <property type="molecule type" value="Genomic_DNA"/>
</dbReference>
<evidence type="ECO:0000313" key="2">
    <source>
        <dbReference type="Proteomes" id="UP001140949"/>
    </source>
</evidence>
<reference evidence="1" key="1">
    <citation type="journal article" date="2023" name="GigaByte">
        <title>Genome assembly of the bearded iris, Iris pallida Lam.</title>
        <authorList>
            <person name="Bruccoleri R.E."/>
            <person name="Oakeley E.J."/>
            <person name="Faust A.M.E."/>
            <person name="Altorfer M."/>
            <person name="Dessus-Babus S."/>
            <person name="Burckhardt D."/>
            <person name="Oertli M."/>
            <person name="Naumann U."/>
            <person name="Petersen F."/>
            <person name="Wong J."/>
        </authorList>
    </citation>
    <scope>NUCLEOTIDE SEQUENCE</scope>
    <source>
        <strain evidence="1">GSM-AAB239-AS_SAM_17_03QT</strain>
    </source>
</reference>
<organism evidence="1 2">
    <name type="scientific">Iris pallida</name>
    <name type="common">Sweet iris</name>
    <dbReference type="NCBI Taxonomy" id="29817"/>
    <lineage>
        <taxon>Eukaryota</taxon>
        <taxon>Viridiplantae</taxon>
        <taxon>Streptophyta</taxon>
        <taxon>Embryophyta</taxon>
        <taxon>Tracheophyta</taxon>
        <taxon>Spermatophyta</taxon>
        <taxon>Magnoliopsida</taxon>
        <taxon>Liliopsida</taxon>
        <taxon>Asparagales</taxon>
        <taxon>Iridaceae</taxon>
        <taxon>Iridoideae</taxon>
        <taxon>Irideae</taxon>
        <taxon>Iris</taxon>
    </lineage>
</organism>
<dbReference type="Proteomes" id="UP001140949">
    <property type="component" value="Unassembled WGS sequence"/>
</dbReference>
<protein>
    <submittedName>
        <fullName evidence="1">Uncharacterized protein</fullName>
    </submittedName>
</protein>
<proteinExistence type="predicted"/>
<accession>A0AAX6HJH1</accession>
<evidence type="ECO:0000313" key="1">
    <source>
        <dbReference type="EMBL" id="KAJ6840777.1"/>
    </source>
</evidence>